<dbReference type="PANTHER" id="PTHR22789">
    <property type="entry name" value="FUCULOSE PHOSPHATE ALDOLASE"/>
    <property type="match status" value="1"/>
</dbReference>
<feature type="binding site" evidence="6">
    <location>
        <position position="100"/>
    </location>
    <ligand>
        <name>Zn(2+)</name>
        <dbReference type="ChEBI" id="CHEBI:29105"/>
    </ligand>
</feature>
<protein>
    <recommendedName>
        <fullName evidence="6">Methylthioribulose-1-phosphate dehydratase</fullName>
        <shortName evidence="6">MTRu-1-P dehydratase</shortName>
        <ecNumber evidence="6">4.2.1.109</ecNumber>
    </recommendedName>
</protein>
<dbReference type="InterPro" id="IPR050197">
    <property type="entry name" value="Aldolase_class_II_sugar_metab"/>
</dbReference>
<dbReference type="InterPro" id="IPR017714">
    <property type="entry name" value="MethylthioRu-1-P_deHdtase_MtnB"/>
</dbReference>
<keyword evidence="3 6" id="KW-0862">Zinc</keyword>
<keyword evidence="9" id="KW-1185">Reference proteome</keyword>
<evidence type="ECO:0000256" key="3">
    <source>
        <dbReference type="ARBA" id="ARBA00022833"/>
    </source>
</evidence>
<keyword evidence="1 6" id="KW-0028">Amino-acid biosynthesis</keyword>
<keyword evidence="5 6" id="KW-0456">Lyase</keyword>
<evidence type="ECO:0000256" key="4">
    <source>
        <dbReference type="ARBA" id="ARBA00023167"/>
    </source>
</evidence>
<evidence type="ECO:0000256" key="6">
    <source>
        <dbReference type="HAMAP-Rule" id="MF_01677"/>
    </source>
</evidence>
<dbReference type="EMBL" id="JARWAO010000002">
    <property type="protein sequence ID" value="MDR5895440.1"/>
    <property type="molecule type" value="Genomic_DNA"/>
</dbReference>
<dbReference type="InterPro" id="IPR001303">
    <property type="entry name" value="Aldolase_II/adducin_N"/>
</dbReference>
<comment type="pathway">
    <text evidence="6">Amino-acid biosynthesis; L-methionine biosynthesis via salvage pathway; L-methionine from S-methyl-5-thio-alpha-D-ribose 1-phosphate: step 2/6.</text>
</comment>
<dbReference type="PANTHER" id="PTHR22789:SF0">
    <property type="entry name" value="3-OXO-TETRONATE 4-PHOSPHATE DECARBOXYLASE-RELATED"/>
    <property type="match status" value="1"/>
</dbReference>
<dbReference type="NCBIfam" id="TIGR03328">
    <property type="entry name" value="salvage_mtnB"/>
    <property type="match status" value="1"/>
</dbReference>
<dbReference type="SUPFAM" id="SSF53639">
    <property type="entry name" value="AraD/HMP-PK domain-like"/>
    <property type="match status" value="1"/>
</dbReference>
<dbReference type="Proteomes" id="UP001269375">
    <property type="component" value="Unassembled WGS sequence"/>
</dbReference>
<gene>
    <name evidence="6" type="primary">mtnB</name>
    <name evidence="8" type="ORF">QC825_05060</name>
</gene>
<evidence type="ECO:0000313" key="9">
    <source>
        <dbReference type="Proteomes" id="UP001269375"/>
    </source>
</evidence>
<feature type="binding site" evidence="6">
    <location>
        <position position="98"/>
    </location>
    <ligand>
        <name>Zn(2+)</name>
        <dbReference type="ChEBI" id="CHEBI:29105"/>
    </ligand>
</feature>
<dbReference type="InterPro" id="IPR036409">
    <property type="entry name" value="Aldolase_II/adducin_N_sf"/>
</dbReference>
<evidence type="ECO:0000256" key="1">
    <source>
        <dbReference type="ARBA" id="ARBA00022605"/>
    </source>
</evidence>
<comment type="catalytic activity">
    <reaction evidence="6">
        <text>5-(methylsulfanyl)-D-ribulose 1-phosphate = 5-methylsulfanyl-2,3-dioxopentyl phosphate + H2O</text>
        <dbReference type="Rhea" id="RHEA:15549"/>
        <dbReference type="ChEBI" id="CHEBI:15377"/>
        <dbReference type="ChEBI" id="CHEBI:58548"/>
        <dbReference type="ChEBI" id="CHEBI:58828"/>
        <dbReference type="EC" id="4.2.1.109"/>
    </reaction>
</comment>
<keyword evidence="4 6" id="KW-0486">Methionine biosynthesis</keyword>
<dbReference type="HAMAP" id="MF_01677">
    <property type="entry name" value="Salvage_MtnB"/>
    <property type="match status" value="1"/>
</dbReference>
<dbReference type="Gene3D" id="3.40.225.10">
    <property type="entry name" value="Class II aldolase/adducin N-terminal domain"/>
    <property type="match status" value="1"/>
</dbReference>
<proteinExistence type="inferred from homology"/>
<keyword evidence="2 6" id="KW-0479">Metal-binding</keyword>
<sequence length="205" mass="22662">MIDLPGLARAQASLIDAGRVLDRANMVPATGGNFSMRLDEHFMAVTVSGRHKGQLSGSDIMVTDFECVPLGSTLKPSDEALLHGQLYRLRPDVGAVLHTHCRAATALSCLVEGDELVLEGLELLKVFEGITTHEARLRIPVVDNSQDIPALAREVEPRLPQDDCHVYLIRGHGLYTWARDMTRCLYQVEALSALFDCELTVRRCR</sequence>
<comment type="caution">
    <text evidence="8">The sequence shown here is derived from an EMBL/GenBank/DDBJ whole genome shotgun (WGS) entry which is preliminary data.</text>
</comment>
<evidence type="ECO:0000259" key="7">
    <source>
        <dbReference type="SMART" id="SM01007"/>
    </source>
</evidence>
<comment type="cofactor">
    <cofactor evidence="6">
        <name>Zn(2+)</name>
        <dbReference type="ChEBI" id="CHEBI:29105"/>
    </cofactor>
    <text evidence="6">Binds 1 zinc ion per subunit.</text>
</comment>
<comment type="function">
    <text evidence="6">Catalyzes the dehydration of methylthioribulose-1-phosphate (MTRu-1-P) into 2,3-diketo-5-methylthiopentyl-1-phosphate (DK-MTP-1-P).</text>
</comment>
<name>A0ABU1GTT8_9GAMM</name>
<evidence type="ECO:0000313" key="8">
    <source>
        <dbReference type="EMBL" id="MDR5895440.1"/>
    </source>
</evidence>
<dbReference type="GO" id="GO:0046570">
    <property type="term" value="F:methylthioribulose 1-phosphate dehydratase activity"/>
    <property type="evidence" value="ECO:0007669"/>
    <property type="project" value="UniProtKB-EC"/>
</dbReference>
<reference evidence="8 9" key="1">
    <citation type="submission" date="2023-04" db="EMBL/GenBank/DDBJ databases">
        <title>A long-awaited taxogenomic arrangement of the family Halomonadaceae.</title>
        <authorList>
            <person name="De La Haba R."/>
            <person name="Chuvochina M."/>
            <person name="Wittouck S."/>
            <person name="Arahal D.R."/>
            <person name="Sanchez-Porro C."/>
            <person name="Hugenholtz P."/>
            <person name="Ventosa A."/>
        </authorList>
    </citation>
    <scope>NUCLEOTIDE SEQUENCE [LARGE SCALE GENOMIC DNA]</scope>
    <source>
        <strain evidence="8 9">DSM 22428</strain>
    </source>
</reference>
<dbReference type="SMART" id="SM01007">
    <property type="entry name" value="Aldolase_II"/>
    <property type="match status" value="1"/>
</dbReference>
<dbReference type="EC" id="4.2.1.109" evidence="6"/>
<organism evidence="8 9">
    <name type="scientific">Larsenimonas suaedae</name>
    <dbReference type="NCBI Taxonomy" id="1851019"/>
    <lineage>
        <taxon>Bacteria</taxon>
        <taxon>Pseudomonadati</taxon>
        <taxon>Pseudomonadota</taxon>
        <taxon>Gammaproteobacteria</taxon>
        <taxon>Oceanospirillales</taxon>
        <taxon>Halomonadaceae</taxon>
        <taxon>Larsenimonas</taxon>
    </lineage>
</organism>
<dbReference type="Pfam" id="PF00596">
    <property type="entry name" value="Aldolase_II"/>
    <property type="match status" value="1"/>
</dbReference>
<accession>A0ABU1GTT8</accession>
<comment type="similarity">
    <text evidence="6">Belongs to the aldolase class II family. MtnB subfamily.</text>
</comment>
<dbReference type="RefSeq" id="WP_251591280.1">
    <property type="nucleotide sequence ID" value="NZ_JAMLJI010000001.1"/>
</dbReference>
<dbReference type="NCBIfam" id="NF006672">
    <property type="entry name" value="PRK09220.1"/>
    <property type="match status" value="1"/>
</dbReference>
<evidence type="ECO:0000256" key="5">
    <source>
        <dbReference type="ARBA" id="ARBA00023239"/>
    </source>
</evidence>
<evidence type="ECO:0000256" key="2">
    <source>
        <dbReference type="ARBA" id="ARBA00022723"/>
    </source>
</evidence>
<feature type="domain" description="Class II aldolase/adducin N-terminal" evidence="7">
    <location>
        <begin position="12"/>
        <end position="199"/>
    </location>
</feature>